<evidence type="ECO:0000256" key="5">
    <source>
        <dbReference type="ARBA" id="ARBA00022989"/>
    </source>
</evidence>
<keyword evidence="3" id="KW-1003">Cell membrane</keyword>
<dbReference type="InterPro" id="IPR050367">
    <property type="entry name" value="APC_superfamily"/>
</dbReference>
<accession>A0A0H3XNC8</accession>
<evidence type="ECO:0000256" key="1">
    <source>
        <dbReference type="ARBA" id="ARBA00004651"/>
    </source>
</evidence>
<feature type="transmembrane region" description="Helical" evidence="7">
    <location>
        <begin position="120"/>
        <end position="142"/>
    </location>
</feature>
<keyword evidence="4 7" id="KW-0812">Transmembrane</keyword>
<dbReference type="STRING" id="315358.SERIO_v1c11440"/>
<dbReference type="EMBL" id="CP011856">
    <property type="protein sequence ID" value="AKM54697.1"/>
    <property type="molecule type" value="Genomic_DNA"/>
</dbReference>
<dbReference type="Proteomes" id="UP000035661">
    <property type="component" value="Chromosome"/>
</dbReference>
<gene>
    <name evidence="8" type="ORF">SERIO_v1c11440</name>
</gene>
<feature type="transmembrane region" description="Helical" evidence="7">
    <location>
        <begin position="358"/>
        <end position="380"/>
    </location>
</feature>
<evidence type="ECO:0000313" key="9">
    <source>
        <dbReference type="Proteomes" id="UP000035661"/>
    </source>
</evidence>
<dbReference type="PANTHER" id="PTHR42770">
    <property type="entry name" value="AMINO ACID TRANSPORTER-RELATED"/>
    <property type="match status" value="1"/>
</dbReference>
<dbReference type="GO" id="GO:0005886">
    <property type="term" value="C:plasma membrane"/>
    <property type="evidence" value="ECO:0007669"/>
    <property type="project" value="UniProtKB-SubCell"/>
</dbReference>
<feature type="transmembrane region" description="Helical" evidence="7">
    <location>
        <begin position="437"/>
        <end position="460"/>
    </location>
</feature>
<feature type="transmembrane region" description="Helical" evidence="7">
    <location>
        <begin position="87"/>
        <end position="108"/>
    </location>
</feature>
<sequence>MAKAKKGLKLFDIIAFTFSAVFVLDSFASAAAIGWQSIIYWIILSIFYFLPYGLITAELGAAYSDDGGIYTWVKKACGNRWAARTNWFYWLNVGLWMSSVYIAFSSSLSKIFFPTHPLSLWVQIGIAIAITWLTVLVGLLNFNYIKWLPNFSTISKLVVTVGLIAAAITWLATGNPIATKVNDPQYGIVPSWTQGIVFLPVIIYNLSGFELGSNTTSSMKNPKRDIPLSTILAGVTIVICYLIGTIAVNIVTDIKTLDISNGIIQTIGKVFPEWLTKILGVFLLFTFFGNMITSSTGANKAIQEAAGDGEFPKTFATVLKNNSPFWSTIITGIICTILLIIAGVMSPSGEISDIFWQLYAFSSIIFLLPYLLIFPSFLIIRYKYPNLKRPFKIPGPQWFQWIVVIIPMLILCLSIILFLFGKIIIHQQTWAWNDGGQFIAFALIGTMICIIIGELLIWWAHHQTKKINLMKGDNNYEQTTNINS</sequence>
<keyword evidence="2" id="KW-0813">Transport</keyword>
<keyword evidence="5 7" id="KW-1133">Transmembrane helix</keyword>
<reference evidence="8 9" key="1">
    <citation type="journal article" date="2015" name="Genome Biol. Evol.">
        <title>Found and Lost: The Fates of Horizontally Acquired Genes in Arthropod-Symbiotic Spiroplasma.</title>
        <authorList>
            <person name="Lo W.S."/>
            <person name="Gasparich G.E."/>
            <person name="Kuo C.H."/>
        </authorList>
    </citation>
    <scope>NUCLEOTIDE SEQUENCE [LARGE SCALE GENOMIC DNA]</scope>
    <source>
        <strain evidence="9">TDA-040725-5</strain>
    </source>
</reference>
<protein>
    <submittedName>
        <fullName evidence="8">Amino acid permease</fullName>
    </submittedName>
</protein>
<feature type="transmembrane region" description="Helical" evidence="7">
    <location>
        <begin position="38"/>
        <end position="55"/>
    </location>
</feature>
<dbReference type="InterPro" id="IPR002293">
    <property type="entry name" value="AA/rel_permease1"/>
</dbReference>
<name>A0A0H3XNC8_9MOLU</name>
<dbReference type="PANTHER" id="PTHR42770:SF15">
    <property type="entry name" value="GLUTAMATE_GAMMA-AMINOBUTYRATE ANTIPORTER-RELATED"/>
    <property type="match status" value="1"/>
</dbReference>
<dbReference type="AlphaFoldDB" id="A0A0H3XNC8"/>
<proteinExistence type="predicted"/>
<comment type="subcellular location">
    <subcellularLocation>
        <location evidence="1">Cell membrane</location>
        <topology evidence="1">Multi-pass membrane protein</topology>
    </subcellularLocation>
</comment>
<keyword evidence="9" id="KW-1185">Reference proteome</keyword>
<evidence type="ECO:0000256" key="2">
    <source>
        <dbReference type="ARBA" id="ARBA00022448"/>
    </source>
</evidence>
<keyword evidence="6 7" id="KW-0472">Membrane</keyword>
<organism evidence="8 9">
    <name type="scientific">Spiroplasma eriocheiris</name>
    <dbReference type="NCBI Taxonomy" id="315358"/>
    <lineage>
        <taxon>Bacteria</taxon>
        <taxon>Bacillati</taxon>
        <taxon>Mycoplasmatota</taxon>
        <taxon>Mollicutes</taxon>
        <taxon>Entomoplasmatales</taxon>
        <taxon>Spiroplasmataceae</taxon>
        <taxon>Spiroplasma</taxon>
    </lineage>
</organism>
<dbReference type="RefSeq" id="WP_047791878.1">
    <property type="nucleotide sequence ID" value="NZ_CP011856.1"/>
</dbReference>
<dbReference type="KEGG" id="seri:SERIO_v1c11440"/>
<evidence type="ECO:0000256" key="3">
    <source>
        <dbReference type="ARBA" id="ARBA00022475"/>
    </source>
</evidence>
<dbReference type="Gene3D" id="1.20.1740.10">
    <property type="entry name" value="Amino acid/polyamine transporter I"/>
    <property type="match status" value="1"/>
</dbReference>
<evidence type="ECO:0000256" key="4">
    <source>
        <dbReference type="ARBA" id="ARBA00022692"/>
    </source>
</evidence>
<feature type="transmembrane region" description="Helical" evidence="7">
    <location>
        <begin position="154"/>
        <end position="172"/>
    </location>
</feature>
<reference evidence="9" key="2">
    <citation type="submission" date="2015-06" db="EMBL/GenBank/DDBJ databases">
        <title>Complete genome sequence of Spiroplasma eriocheiris TDA-040725-5 (DSM 21848).</title>
        <authorList>
            <person name="Lo W.-S."/>
            <person name="Kuo C.-H."/>
        </authorList>
    </citation>
    <scope>NUCLEOTIDE SEQUENCE [LARGE SCALE GENOMIC DNA]</scope>
    <source>
        <strain evidence="9">TDA-040725-5</strain>
    </source>
</reference>
<feature type="transmembrane region" description="Helical" evidence="7">
    <location>
        <begin position="401"/>
        <end position="425"/>
    </location>
</feature>
<evidence type="ECO:0000313" key="8">
    <source>
        <dbReference type="EMBL" id="AKM54697.1"/>
    </source>
</evidence>
<feature type="transmembrane region" description="Helical" evidence="7">
    <location>
        <begin position="231"/>
        <end position="254"/>
    </location>
</feature>
<feature type="transmembrane region" description="Helical" evidence="7">
    <location>
        <begin position="192"/>
        <end position="211"/>
    </location>
</feature>
<evidence type="ECO:0000256" key="7">
    <source>
        <dbReference type="SAM" id="Phobius"/>
    </source>
</evidence>
<evidence type="ECO:0000256" key="6">
    <source>
        <dbReference type="ARBA" id="ARBA00023136"/>
    </source>
</evidence>
<feature type="transmembrane region" description="Helical" evidence="7">
    <location>
        <begin position="274"/>
        <end position="293"/>
    </location>
</feature>
<dbReference type="GO" id="GO:0022857">
    <property type="term" value="F:transmembrane transporter activity"/>
    <property type="evidence" value="ECO:0007669"/>
    <property type="project" value="InterPro"/>
</dbReference>
<feature type="transmembrane region" description="Helical" evidence="7">
    <location>
        <begin position="325"/>
        <end position="346"/>
    </location>
</feature>
<dbReference type="PATRIC" id="fig|743698.3.peg.1155"/>
<dbReference type="PIRSF" id="PIRSF006060">
    <property type="entry name" value="AA_transporter"/>
    <property type="match status" value="1"/>
</dbReference>
<dbReference type="Pfam" id="PF13520">
    <property type="entry name" value="AA_permease_2"/>
    <property type="match status" value="1"/>
</dbReference>